<dbReference type="AlphaFoldDB" id="A0A7R8X6F2"/>
<dbReference type="Gene3D" id="3.40.50.620">
    <property type="entry name" value="HUPs"/>
    <property type="match status" value="1"/>
</dbReference>
<dbReference type="CDD" id="cd01991">
    <property type="entry name" value="Asn_synthase_B_C"/>
    <property type="match status" value="1"/>
</dbReference>
<evidence type="ECO:0008006" key="6">
    <source>
        <dbReference type="Google" id="ProtNLM"/>
    </source>
</evidence>
<keyword evidence="3" id="KW-0315">Glutamine amidotransferase</keyword>
<evidence type="ECO:0000256" key="1">
    <source>
        <dbReference type="ARBA" id="ARBA00022605"/>
    </source>
</evidence>
<reference evidence="4" key="1">
    <citation type="submission" date="2020-11" db="EMBL/GenBank/DDBJ databases">
        <authorList>
            <person name="Tran Van P."/>
        </authorList>
    </citation>
    <scope>NUCLEOTIDE SEQUENCE</scope>
</reference>
<keyword evidence="2" id="KW-0061">Asparagine biosynthesis</keyword>
<dbReference type="InterPro" id="IPR001962">
    <property type="entry name" value="Asn_synthase"/>
</dbReference>
<dbReference type="EMBL" id="CAJPEV010000137">
    <property type="protein sequence ID" value="CAG0881199.1"/>
    <property type="molecule type" value="Genomic_DNA"/>
</dbReference>
<evidence type="ECO:0000313" key="5">
    <source>
        <dbReference type="Proteomes" id="UP000677054"/>
    </source>
</evidence>
<dbReference type="SUPFAM" id="SSF52402">
    <property type="entry name" value="Adenine nucleotide alpha hydrolases-like"/>
    <property type="match status" value="1"/>
</dbReference>
<dbReference type="EMBL" id="LR899654">
    <property type="protein sequence ID" value="CAD7241462.1"/>
    <property type="molecule type" value="Genomic_DNA"/>
</dbReference>
<dbReference type="PANTHER" id="PTHR45937">
    <property type="entry name" value="ASPARAGINE SYNTHETASE DOMAIN-CONTAINING PROTEIN 1"/>
    <property type="match status" value="1"/>
</dbReference>
<dbReference type="InterPro" id="IPR014729">
    <property type="entry name" value="Rossmann-like_a/b/a_fold"/>
</dbReference>
<dbReference type="PANTHER" id="PTHR45937:SF1">
    <property type="entry name" value="ASPARAGINE SYNTHETASE DOMAIN-CONTAINING PROTEIN 1"/>
    <property type="match status" value="1"/>
</dbReference>
<gene>
    <name evidence="4" type="ORF">DSTB1V02_LOCUS1451</name>
</gene>
<evidence type="ECO:0000313" key="4">
    <source>
        <dbReference type="EMBL" id="CAD7241462.1"/>
    </source>
</evidence>
<evidence type="ECO:0000256" key="2">
    <source>
        <dbReference type="ARBA" id="ARBA00022888"/>
    </source>
</evidence>
<dbReference type="GO" id="GO:0006529">
    <property type="term" value="P:asparagine biosynthetic process"/>
    <property type="evidence" value="ECO:0007669"/>
    <property type="project" value="UniProtKB-KW"/>
</dbReference>
<dbReference type="Proteomes" id="UP000677054">
    <property type="component" value="Unassembled WGS sequence"/>
</dbReference>
<organism evidence="4">
    <name type="scientific">Darwinula stevensoni</name>
    <dbReference type="NCBI Taxonomy" id="69355"/>
    <lineage>
        <taxon>Eukaryota</taxon>
        <taxon>Metazoa</taxon>
        <taxon>Ecdysozoa</taxon>
        <taxon>Arthropoda</taxon>
        <taxon>Crustacea</taxon>
        <taxon>Oligostraca</taxon>
        <taxon>Ostracoda</taxon>
        <taxon>Podocopa</taxon>
        <taxon>Podocopida</taxon>
        <taxon>Darwinulocopina</taxon>
        <taxon>Darwinuloidea</taxon>
        <taxon>Darwinulidae</taxon>
        <taxon>Darwinula</taxon>
    </lineage>
</organism>
<name>A0A7R8X6F2_9CRUS</name>
<proteinExistence type="predicted"/>
<dbReference type="InterPro" id="IPR051857">
    <property type="entry name" value="Asn_synthetase_domain"/>
</dbReference>
<keyword evidence="5" id="KW-1185">Reference proteome</keyword>
<dbReference type="GO" id="GO:0004066">
    <property type="term" value="F:asparagine synthase (glutamine-hydrolyzing) activity"/>
    <property type="evidence" value="ECO:0007669"/>
    <property type="project" value="InterPro"/>
</dbReference>
<keyword evidence="1" id="KW-0028">Amino-acid biosynthesis</keyword>
<sequence>MCGILCCIIRSSDQKSIDDIISRLQSLQDDLERRGPDSHNAILCPLGENLWLFMYSTVLWLQGSHVCSQPLKDEKENLLQWNGDIYYANLHLHPWEGLELSKSDIEELSFRVEEKCIPQHIKNDLNRDIPMPERLPTIHPSDVVFSQLLADPLFISAVENLETLLKMAVSVRARTHPGVCKNCLELQECTHTKVAILFSGGVDSGVLASLCHEFVGNNETIDLINVAFHQKNSDEANAVPDRITGLSCFQELEKIHPGRWNFVKVDVDKERLVDKRKSHVRHLIYPCNTVLDDGIGCALWFAGLGEGVLLNGESYKSPARVLMVGMGADEQLCGYSRHRERFKSDGWLGAIQEIENQVTGMWKRNMGRDDRILSDHGRQARFPYLDSRVVSFLHSLPVWVKADFRQPRGIGEKMILRLLAHRLGLHSTARLPKRAIQFGSRIAKLEDRKEKGSDACPRL</sequence>
<protein>
    <recommendedName>
        <fullName evidence="6">Asparagine synthetase domain-containing protein 1</fullName>
    </recommendedName>
</protein>
<accession>A0A7R8X6F2</accession>
<evidence type="ECO:0000256" key="3">
    <source>
        <dbReference type="ARBA" id="ARBA00022962"/>
    </source>
</evidence>
<dbReference type="OrthoDB" id="10252281at2759"/>